<evidence type="ECO:0000313" key="6">
    <source>
        <dbReference type="Proteomes" id="UP000501830"/>
    </source>
</evidence>
<evidence type="ECO:0000256" key="1">
    <source>
        <dbReference type="ARBA" id="ARBA00022670"/>
    </source>
</evidence>
<evidence type="ECO:0000259" key="4">
    <source>
        <dbReference type="Pfam" id="PF16325"/>
    </source>
</evidence>
<dbReference type="AlphaFoldDB" id="A0A6G7WI67"/>
<dbReference type="Pfam" id="PF01136">
    <property type="entry name" value="Peptidase_U32"/>
    <property type="match status" value="1"/>
</dbReference>
<dbReference type="GeneID" id="94553162"/>
<proteinExistence type="inferred from homology"/>
<evidence type="ECO:0000313" key="5">
    <source>
        <dbReference type="EMBL" id="QIK51916.1"/>
    </source>
</evidence>
<dbReference type="Gene3D" id="2.40.30.10">
    <property type="entry name" value="Translation factors"/>
    <property type="match status" value="1"/>
</dbReference>
<keyword evidence="2" id="KW-0378">Hydrolase</keyword>
<name>A0A6G7WI67_9LACT</name>
<dbReference type="PANTHER" id="PTHR30217">
    <property type="entry name" value="PEPTIDASE U32 FAMILY"/>
    <property type="match status" value="1"/>
</dbReference>
<organism evidence="5 6">
    <name type="scientific">Jeotgalibaca porci</name>
    <dbReference type="NCBI Taxonomy" id="1868793"/>
    <lineage>
        <taxon>Bacteria</taxon>
        <taxon>Bacillati</taxon>
        <taxon>Bacillota</taxon>
        <taxon>Bacilli</taxon>
        <taxon>Lactobacillales</taxon>
        <taxon>Carnobacteriaceae</taxon>
        <taxon>Jeotgalibaca</taxon>
    </lineage>
</organism>
<evidence type="ECO:0000256" key="3">
    <source>
        <dbReference type="ARBA" id="ARBA00038374"/>
    </source>
</evidence>
<dbReference type="RefSeq" id="WP_166062977.1">
    <property type="nucleotide sequence ID" value="NZ_CP049889.1"/>
</dbReference>
<dbReference type="PROSITE" id="PS01276">
    <property type="entry name" value="PEPTIDASE_U32"/>
    <property type="match status" value="1"/>
</dbReference>
<reference evidence="5 6" key="1">
    <citation type="journal article" date="2017" name="Int. J. Syst. Evol. Microbiol.">
        <title>Jeotgalibaca porci sp. nov. and Jeotgalibaca arthritidis sp. nov., isolated from pigs, and emended description of the genus Jeotgalibaca.</title>
        <authorList>
            <person name="Zamora L."/>
            <person name="Perez-Sancho M."/>
            <person name="Dominguez L."/>
            <person name="Fernandez-Garayzabal J.F."/>
            <person name="Vela A.I."/>
        </authorList>
    </citation>
    <scope>NUCLEOTIDE SEQUENCE [LARGE SCALE GENOMIC DNA]</scope>
    <source>
        <strain evidence="5 6">CCUG 69148</strain>
    </source>
</reference>
<keyword evidence="6" id="KW-1185">Reference proteome</keyword>
<accession>A0A6G7WI67</accession>
<evidence type="ECO:0000256" key="2">
    <source>
        <dbReference type="ARBA" id="ARBA00022801"/>
    </source>
</evidence>
<dbReference type="InterPro" id="IPR032525">
    <property type="entry name" value="Peptidase_U32_C"/>
</dbReference>
<gene>
    <name evidence="5" type="ORF">G7058_07690</name>
</gene>
<dbReference type="InterPro" id="IPR001539">
    <property type="entry name" value="Peptidase_U32"/>
</dbReference>
<dbReference type="InterPro" id="IPR051454">
    <property type="entry name" value="RNA/ubiquinone_mod_enzymes"/>
</dbReference>
<comment type="similarity">
    <text evidence="3">Belongs to the peptidase U32 family.</text>
</comment>
<sequence length="424" mass="47721">MTKQMKRPELLAPAGTLEKLKTAIHYGADAVYIGGDAYGLRSRAGNFSFEEMAEGVAFAHERGAKVYVAANMVTHENNEIGAGEFFRTIRDIGIDAIIVSDPALMQIAAMDAPGLEIHLSTQQSAVNYETLNFWQEAGLTRCVLGREVSMAEVAEIRQNTTVEIEAFIHGAMCIAYSGRCVLSNHMSNRDANRGGCSQSCRWKYGLFDLPTAGNRELVGKGEEDEDIDEAFSMSAVDLSMIEHIPDIVENGIDSLKIEGRMKSIHYVSTVVNVYRKAIDSYLEDPENYELQQDWVDELWKVAQRELATGFFYGAPTENEQLFGERRRLPRYKFVGQVLAYDPETQMATIQQRNKFKVGDTVEFYGPGMRHHMETIEEIWDEVGENIDAAPHAMQVITMKVSQPVKPQDMIRKSLERTRRKAVQK</sequence>
<dbReference type="KEGG" id="jpo:G7058_07690"/>
<dbReference type="GO" id="GO:0006508">
    <property type="term" value="P:proteolysis"/>
    <property type="evidence" value="ECO:0007669"/>
    <property type="project" value="UniProtKB-KW"/>
</dbReference>
<dbReference type="EMBL" id="CP049889">
    <property type="protein sequence ID" value="QIK51916.1"/>
    <property type="molecule type" value="Genomic_DNA"/>
</dbReference>
<feature type="domain" description="Peptidase family U32 C-terminal" evidence="4">
    <location>
        <begin position="330"/>
        <end position="411"/>
    </location>
</feature>
<dbReference type="GO" id="GO:0008233">
    <property type="term" value="F:peptidase activity"/>
    <property type="evidence" value="ECO:0007669"/>
    <property type="project" value="UniProtKB-KW"/>
</dbReference>
<keyword evidence="1" id="KW-0645">Protease</keyword>
<dbReference type="PANTHER" id="PTHR30217:SF6">
    <property type="entry name" value="TRNA HYDROXYLATION PROTEIN P"/>
    <property type="match status" value="1"/>
</dbReference>
<protein>
    <submittedName>
        <fullName evidence="5">U32 family peptidase</fullName>
    </submittedName>
</protein>
<dbReference type="Pfam" id="PF16325">
    <property type="entry name" value="Peptidase_U32_C"/>
    <property type="match status" value="1"/>
</dbReference>
<dbReference type="Proteomes" id="UP000501830">
    <property type="component" value="Chromosome"/>
</dbReference>